<proteinExistence type="predicted"/>
<dbReference type="Proteomes" id="UP000288216">
    <property type="component" value="Unassembled WGS sequence"/>
</dbReference>
<dbReference type="STRING" id="75743.A0A401QET4"/>
<organism evidence="1 2">
    <name type="scientific">Scyliorhinus torazame</name>
    <name type="common">Cloudy catshark</name>
    <name type="synonym">Catulus torazame</name>
    <dbReference type="NCBI Taxonomy" id="75743"/>
    <lineage>
        <taxon>Eukaryota</taxon>
        <taxon>Metazoa</taxon>
        <taxon>Chordata</taxon>
        <taxon>Craniata</taxon>
        <taxon>Vertebrata</taxon>
        <taxon>Chondrichthyes</taxon>
        <taxon>Elasmobranchii</taxon>
        <taxon>Galeomorphii</taxon>
        <taxon>Galeoidea</taxon>
        <taxon>Carcharhiniformes</taxon>
        <taxon>Scyliorhinidae</taxon>
        <taxon>Scyliorhinus</taxon>
    </lineage>
</organism>
<protein>
    <submittedName>
        <fullName evidence="1">Uncharacterized protein</fullName>
    </submittedName>
</protein>
<gene>
    <name evidence="1" type="ORF">scyTo_0024747</name>
</gene>
<comment type="caution">
    <text evidence="1">The sequence shown here is derived from an EMBL/GenBank/DDBJ whole genome shotgun (WGS) entry which is preliminary data.</text>
</comment>
<accession>A0A401QET4</accession>
<keyword evidence="2" id="KW-1185">Reference proteome</keyword>
<sequence length="78" mass="7981">GRGSQGIDEAGWNTVPIAKSSRPIDTSRLSKITKAGAMDYNNQVLAPAGRLGGWVKGSSGGSGSKPNDTGIISQIIIL</sequence>
<evidence type="ECO:0000313" key="2">
    <source>
        <dbReference type="Proteomes" id="UP000288216"/>
    </source>
</evidence>
<evidence type="ECO:0000313" key="1">
    <source>
        <dbReference type="EMBL" id="GCB83899.1"/>
    </source>
</evidence>
<reference evidence="1 2" key="1">
    <citation type="journal article" date="2018" name="Nat. Ecol. Evol.">
        <title>Shark genomes provide insights into elasmobranch evolution and the origin of vertebrates.</title>
        <authorList>
            <person name="Hara Y"/>
            <person name="Yamaguchi K"/>
            <person name="Onimaru K"/>
            <person name="Kadota M"/>
            <person name="Koyanagi M"/>
            <person name="Keeley SD"/>
            <person name="Tatsumi K"/>
            <person name="Tanaka K"/>
            <person name="Motone F"/>
            <person name="Kageyama Y"/>
            <person name="Nozu R"/>
            <person name="Adachi N"/>
            <person name="Nishimura O"/>
            <person name="Nakagawa R"/>
            <person name="Tanegashima C"/>
            <person name="Kiyatake I"/>
            <person name="Matsumoto R"/>
            <person name="Murakumo K"/>
            <person name="Nishida K"/>
            <person name="Terakita A"/>
            <person name="Kuratani S"/>
            <person name="Sato K"/>
            <person name="Hyodo S Kuraku.S."/>
        </authorList>
    </citation>
    <scope>NUCLEOTIDE SEQUENCE [LARGE SCALE GENOMIC DNA]</scope>
</reference>
<feature type="non-terminal residue" evidence="1">
    <location>
        <position position="1"/>
    </location>
</feature>
<dbReference type="OrthoDB" id="514777at2759"/>
<dbReference type="EMBL" id="BFAA01055044">
    <property type="protein sequence ID" value="GCB83899.1"/>
    <property type="molecule type" value="Genomic_DNA"/>
</dbReference>
<name>A0A401QET4_SCYTO</name>
<dbReference type="AlphaFoldDB" id="A0A401QET4"/>